<gene>
    <name evidence="2" type="ORF">AXF42_Ash009150</name>
</gene>
<evidence type="ECO:0000256" key="1">
    <source>
        <dbReference type="SAM" id="MobiDB-lite"/>
    </source>
</evidence>
<dbReference type="PANTHER" id="PTHR35109:SF1">
    <property type="entry name" value="GLUTAMATE RACEMASE"/>
    <property type="match status" value="1"/>
</dbReference>
<dbReference type="AlphaFoldDB" id="A0A2I0ADM9"/>
<evidence type="ECO:0000313" key="3">
    <source>
        <dbReference type="Proteomes" id="UP000236161"/>
    </source>
</evidence>
<feature type="region of interest" description="Disordered" evidence="1">
    <location>
        <begin position="99"/>
        <end position="119"/>
    </location>
</feature>
<accession>A0A2I0ADM9</accession>
<sequence>MTSLLVATAGNGEAASKSEGADPVTGYVIGAIGHEMGQGGEWREKSTKTSVSGLPCWVPHPMTGIYYPKGHEWVMEGVPEGAASRDGSYWLRSSEGLEKPLPGDKSWSNDLFDHPFLNT</sequence>
<name>A0A2I0ADM9_9ASPA</name>
<reference evidence="2 3" key="1">
    <citation type="journal article" date="2017" name="Nature">
        <title>The Apostasia genome and the evolution of orchids.</title>
        <authorList>
            <person name="Zhang G.Q."/>
            <person name="Liu K.W."/>
            <person name="Li Z."/>
            <person name="Lohaus R."/>
            <person name="Hsiao Y.Y."/>
            <person name="Niu S.C."/>
            <person name="Wang J.Y."/>
            <person name="Lin Y.C."/>
            <person name="Xu Q."/>
            <person name="Chen L.J."/>
            <person name="Yoshida K."/>
            <person name="Fujiwara S."/>
            <person name="Wang Z.W."/>
            <person name="Zhang Y.Q."/>
            <person name="Mitsuda N."/>
            <person name="Wang M."/>
            <person name="Liu G.H."/>
            <person name="Pecoraro L."/>
            <person name="Huang H.X."/>
            <person name="Xiao X.J."/>
            <person name="Lin M."/>
            <person name="Wu X.Y."/>
            <person name="Wu W.L."/>
            <person name="Chen Y.Y."/>
            <person name="Chang S.B."/>
            <person name="Sakamoto S."/>
            <person name="Ohme-Takagi M."/>
            <person name="Yagi M."/>
            <person name="Zeng S.J."/>
            <person name="Shen C.Y."/>
            <person name="Yeh C.M."/>
            <person name="Luo Y.B."/>
            <person name="Tsai W.C."/>
            <person name="Van de Peer Y."/>
            <person name="Liu Z.J."/>
        </authorList>
    </citation>
    <scope>NUCLEOTIDE SEQUENCE [LARGE SCALE GENOMIC DNA]</scope>
    <source>
        <strain evidence="3">cv. Shenzhen</strain>
        <tissue evidence="2">Stem</tissue>
    </source>
</reference>
<keyword evidence="3" id="KW-1185">Reference proteome</keyword>
<dbReference type="PANTHER" id="PTHR35109">
    <property type="entry name" value="GLUTAMATE RACEMASE"/>
    <property type="match status" value="1"/>
</dbReference>
<dbReference type="OrthoDB" id="1930788at2759"/>
<protein>
    <submittedName>
        <fullName evidence="2">Uncharacterized protein</fullName>
    </submittedName>
</protein>
<evidence type="ECO:0000313" key="2">
    <source>
        <dbReference type="EMBL" id="PKA53654.1"/>
    </source>
</evidence>
<organism evidence="2 3">
    <name type="scientific">Apostasia shenzhenica</name>
    <dbReference type="NCBI Taxonomy" id="1088818"/>
    <lineage>
        <taxon>Eukaryota</taxon>
        <taxon>Viridiplantae</taxon>
        <taxon>Streptophyta</taxon>
        <taxon>Embryophyta</taxon>
        <taxon>Tracheophyta</taxon>
        <taxon>Spermatophyta</taxon>
        <taxon>Magnoliopsida</taxon>
        <taxon>Liliopsida</taxon>
        <taxon>Asparagales</taxon>
        <taxon>Orchidaceae</taxon>
        <taxon>Apostasioideae</taxon>
        <taxon>Apostasia</taxon>
    </lineage>
</organism>
<dbReference type="Proteomes" id="UP000236161">
    <property type="component" value="Unassembled WGS sequence"/>
</dbReference>
<dbReference type="EMBL" id="KZ451993">
    <property type="protein sequence ID" value="PKA53654.1"/>
    <property type="molecule type" value="Genomic_DNA"/>
</dbReference>
<proteinExistence type="predicted"/>
<dbReference type="STRING" id="1088818.A0A2I0ADM9"/>